<dbReference type="eggNOG" id="COG0438">
    <property type="taxonomic scope" value="Bacteria"/>
</dbReference>
<dbReference type="KEGG" id="shg:Sph21_2029"/>
<name>F4CB22_SPHS2</name>
<dbReference type="Gene3D" id="3.40.50.2000">
    <property type="entry name" value="Glycogen Phosphorylase B"/>
    <property type="match status" value="2"/>
</dbReference>
<dbReference type="PANTHER" id="PTHR46401">
    <property type="entry name" value="GLYCOSYLTRANSFERASE WBBK-RELATED"/>
    <property type="match status" value="1"/>
</dbReference>
<dbReference type="HOGENOM" id="CLU_009583_27_2_10"/>
<dbReference type="GO" id="GO:0016757">
    <property type="term" value="F:glycosyltransferase activity"/>
    <property type="evidence" value="ECO:0007669"/>
    <property type="project" value="InterPro"/>
</dbReference>
<gene>
    <name evidence="4" type="ordered locus">Sph21_2029</name>
</gene>
<dbReference type="Pfam" id="PF13439">
    <property type="entry name" value="Glyco_transf_4"/>
    <property type="match status" value="1"/>
</dbReference>
<dbReference type="InterPro" id="IPR028098">
    <property type="entry name" value="Glyco_trans_4-like_N"/>
</dbReference>
<dbReference type="STRING" id="743722.Sph21_2029"/>
<accession>F4CB22</accession>
<dbReference type="CDD" id="cd03809">
    <property type="entry name" value="GT4_MtfB-like"/>
    <property type="match status" value="1"/>
</dbReference>
<proteinExistence type="predicted"/>
<evidence type="ECO:0000259" key="3">
    <source>
        <dbReference type="Pfam" id="PF13439"/>
    </source>
</evidence>
<evidence type="ECO:0000256" key="1">
    <source>
        <dbReference type="ARBA" id="ARBA00022679"/>
    </source>
</evidence>
<evidence type="ECO:0000313" key="4">
    <source>
        <dbReference type="EMBL" id="ADZ78589.1"/>
    </source>
</evidence>
<keyword evidence="1 4" id="KW-0808">Transferase</keyword>
<dbReference type="Pfam" id="PF00534">
    <property type="entry name" value="Glycos_transf_1"/>
    <property type="match status" value="1"/>
</dbReference>
<organism evidence="4">
    <name type="scientific">Sphingobacterium sp. (strain 21)</name>
    <dbReference type="NCBI Taxonomy" id="743722"/>
    <lineage>
        <taxon>Bacteria</taxon>
        <taxon>Pseudomonadati</taxon>
        <taxon>Bacteroidota</taxon>
        <taxon>Sphingobacteriia</taxon>
        <taxon>Sphingobacteriales</taxon>
        <taxon>Sphingobacteriaceae</taxon>
        <taxon>Sphingobacterium</taxon>
    </lineage>
</organism>
<dbReference type="PANTHER" id="PTHR46401:SF2">
    <property type="entry name" value="GLYCOSYLTRANSFERASE WBBK-RELATED"/>
    <property type="match status" value="1"/>
</dbReference>
<dbReference type="OrthoDB" id="9801609at2"/>
<dbReference type="SUPFAM" id="SSF53756">
    <property type="entry name" value="UDP-Glycosyltransferase/glycogen phosphorylase"/>
    <property type="match status" value="1"/>
</dbReference>
<dbReference type="PATRIC" id="fig|743722.3.peg.2165"/>
<evidence type="ECO:0000259" key="2">
    <source>
        <dbReference type="Pfam" id="PF00534"/>
    </source>
</evidence>
<dbReference type="InterPro" id="IPR001296">
    <property type="entry name" value="Glyco_trans_1"/>
</dbReference>
<protein>
    <submittedName>
        <fullName evidence="4">Glycosyl transferase group 1</fullName>
    </submittedName>
</protein>
<feature type="domain" description="Glycosyl transferase family 1" evidence="2">
    <location>
        <begin position="178"/>
        <end position="325"/>
    </location>
</feature>
<reference evidence="4" key="1">
    <citation type="submission" date="2011-03" db="EMBL/GenBank/DDBJ databases">
        <title>Complete sequence of Sphingobacterium sp. 21.</title>
        <authorList>
            <consortium name="US DOE Joint Genome Institute"/>
            <person name="Lucas S."/>
            <person name="Copeland A."/>
            <person name="Lapidus A."/>
            <person name="Cheng J.-F."/>
            <person name="Goodwin L."/>
            <person name="Pitluck S."/>
            <person name="Davenport K."/>
            <person name="Detter J.C."/>
            <person name="Han C."/>
            <person name="Tapia R."/>
            <person name="Land M."/>
            <person name="Hauser L."/>
            <person name="Kyrpides N."/>
            <person name="Ivanova N."/>
            <person name="Ovchinnikova G."/>
            <person name="Pagani I."/>
            <person name="Siebers A.K."/>
            <person name="Allgaier M."/>
            <person name="Thelen M.P."/>
            <person name="Hugenholtz P."/>
            <person name="Woyke T."/>
        </authorList>
    </citation>
    <scope>NUCLEOTIDE SEQUENCE</scope>
    <source>
        <strain evidence="4">21</strain>
    </source>
</reference>
<feature type="domain" description="Glycosyltransferase subfamily 4-like N-terminal" evidence="3">
    <location>
        <begin position="17"/>
        <end position="165"/>
    </location>
</feature>
<dbReference type="EMBL" id="CP002584">
    <property type="protein sequence ID" value="ADZ78589.1"/>
    <property type="molecule type" value="Genomic_DNA"/>
</dbReference>
<sequence length="353" mass="40710">MKKKIYVNGKFLAHRVTGVHRYAIEIVKKLIEFDEDVEILVPPYMEFASNPFPAELIREVRGYRSRLLWEHFSLPKYLKKQKNYVLLSLCNIGTLYDKNQILCIHDMSYAVNPSWFTKSFATYYKIMIPRLAKRAKRLITVSEFSKRQITEQLEVCDKEVSVVYNAPADKFNVSSPSQVNYVKDDFFLFVGSLDPRKNINLIIDFFSKAENADQKLVIVGAKIKSFNEVSFRIPPNVTVLDKCDDNELAELYRRAKAMINPSFYEGFGIPVVEAMASGCPIILSNLDVYKEIAEEGAIYFDPYSIDSLGGALKQFFDTDESKIREIIDKNVLRSREFSWEKSSKVLLDVIYQA</sequence>
<dbReference type="AlphaFoldDB" id="F4CB22"/>